<keyword evidence="2" id="KW-1185">Reference proteome</keyword>
<gene>
    <name evidence="1" type="ORF">LTS18_003589</name>
</gene>
<proteinExistence type="predicted"/>
<evidence type="ECO:0000313" key="1">
    <source>
        <dbReference type="EMBL" id="KAK3079918.1"/>
    </source>
</evidence>
<name>A0ACC3DTS0_9PEZI</name>
<organism evidence="1 2">
    <name type="scientific">Coniosporium uncinatum</name>
    <dbReference type="NCBI Taxonomy" id="93489"/>
    <lineage>
        <taxon>Eukaryota</taxon>
        <taxon>Fungi</taxon>
        <taxon>Dikarya</taxon>
        <taxon>Ascomycota</taxon>
        <taxon>Pezizomycotina</taxon>
        <taxon>Dothideomycetes</taxon>
        <taxon>Dothideomycetes incertae sedis</taxon>
        <taxon>Coniosporium</taxon>
    </lineage>
</organism>
<sequence>MLVMKPPVFDKAAWKVPAVKCKDFIGRLSAKLGRSKDNDVLMCDEDNNDTTEAREPNDEDDDIDAIKPQENASVLASAASQLMSCNGVVPPGAYDSLDWLAKMRREDIRIQEEVRESWPHYVAKGKTLWGSLYDALFDVYHKDRPALDIAVFCGPGPEHQQYRQRIVEEFEWLDDGMDTDNSLMSKIFRASEVPVHQTVAVGGSPVPAGTEPVGVEILTEWVPGASITTVSVPAQGKLMATKSFRYNILNRILPTDNEATIAQKMMQHCPHPWSQIAWQQWLTACRAARASGDSSANVVNLRTVYREHIINPVTLALANVAVPEDTEAEWTRFYPGSDEFFALLASPNINGVARLLMENRDALGSRTIKYISVSNWHNLDIIVELEPIDM</sequence>
<dbReference type="EMBL" id="JAWDJW010000846">
    <property type="protein sequence ID" value="KAK3079918.1"/>
    <property type="molecule type" value="Genomic_DNA"/>
</dbReference>
<comment type="caution">
    <text evidence="1">The sequence shown here is derived from an EMBL/GenBank/DDBJ whole genome shotgun (WGS) entry which is preliminary data.</text>
</comment>
<evidence type="ECO:0000313" key="2">
    <source>
        <dbReference type="Proteomes" id="UP001186974"/>
    </source>
</evidence>
<reference evidence="1" key="1">
    <citation type="submission" date="2024-09" db="EMBL/GenBank/DDBJ databases">
        <title>Black Yeasts Isolated from many extreme environments.</title>
        <authorList>
            <person name="Coleine C."/>
            <person name="Stajich J.E."/>
            <person name="Selbmann L."/>
        </authorList>
    </citation>
    <scope>NUCLEOTIDE SEQUENCE</scope>
    <source>
        <strain evidence="1">CCFEE 5737</strain>
    </source>
</reference>
<accession>A0ACC3DTS0</accession>
<protein>
    <submittedName>
        <fullName evidence="1">Uncharacterized protein</fullName>
    </submittedName>
</protein>
<dbReference type="Proteomes" id="UP001186974">
    <property type="component" value="Unassembled WGS sequence"/>
</dbReference>